<feature type="region of interest" description="Disordered" evidence="2">
    <location>
        <begin position="201"/>
        <end position="250"/>
    </location>
</feature>
<sequence>MTLIRPRVRWTKSLKPSRVVWSARCQPIIAHCGSLTLHCLRRAFTVRYPIYFQWTRILTSSLLSTWNKRLLWAFSAKSNSEPVIIFSFYDSGFQDGFEHGRIHGLIEGRALGREKGFEMWEELGYYEGFALTWRAIHEKQSKQDHRSIPHIHNLLELISQFPTINPSAADAASDVDISKLLRQIRSKYKILCSNLGVRPRLTASGQTPSQDHEEGDMEPDDIPEQKSQLPVWKIEKGNPPKPVTGQDFTF</sequence>
<reference evidence="4 5" key="1">
    <citation type="journal article" date="2008" name="Nature">
        <title>The genome of Laccaria bicolor provides insights into mycorrhizal symbiosis.</title>
        <authorList>
            <person name="Martin F."/>
            <person name="Aerts A."/>
            <person name="Ahren D."/>
            <person name="Brun A."/>
            <person name="Danchin E.G.J."/>
            <person name="Duchaussoy F."/>
            <person name="Gibon J."/>
            <person name="Kohler A."/>
            <person name="Lindquist E."/>
            <person name="Pereda V."/>
            <person name="Salamov A."/>
            <person name="Shapiro H.J."/>
            <person name="Wuyts J."/>
            <person name="Blaudez D."/>
            <person name="Buee M."/>
            <person name="Brokstein P."/>
            <person name="Canbaeck B."/>
            <person name="Cohen D."/>
            <person name="Courty P.E."/>
            <person name="Coutinho P.M."/>
            <person name="Delaruelle C."/>
            <person name="Detter J.C."/>
            <person name="Deveau A."/>
            <person name="DiFazio S."/>
            <person name="Duplessis S."/>
            <person name="Fraissinet-Tachet L."/>
            <person name="Lucic E."/>
            <person name="Frey-Klett P."/>
            <person name="Fourrey C."/>
            <person name="Feussner I."/>
            <person name="Gay G."/>
            <person name="Grimwood J."/>
            <person name="Hoegger P.J."/>
            <person name="Jain P."/>
            <person name="Kilaru S."/>
            <person name="Labbe J."/>
            <person name="Lin Y.C."/>
            <person name="Legue V."/>
            <person name="Le Tacon F."/>
            <person name="Marmeisse R."/>
            <person name="Melayah D."/>
            <person name="Montanini B."/>
            <person name="Muratet M."/>
            <person name="Nehls U."/>
            <person name="Niculita-Hirzel H."/>
            <person name="Oudot-Le Secq M.P."/>
            <person name="Peter M."/>
            <person name="Quesneville H."/>
            <person name="Rajashekar B."/>
            <person name="Reich M."/>
            <person name="Rouhier N."/>
            <person name="Schmutz J."/>
            <person name="Yin T."/>
            <person name="Chalot M."/>
            <person name="Henrissat B."/>
            <person name="Kuees U."/>
            <person name="Lucas S."/>
            <person name="Van de Peer Y."/>
            <person name="Podila G.K."/>
            <person name="Polle A."/>
            <person name="Pukkila P.J."/>
            <person name="Richardson P.M."/>
            <person name="Rouze P."/>
            <person name="Sanders I.R."/>
            <person name="Stajich J.E."/>
            <person name="Tunlid A."/>
            <person name="Tuskan G."/>
            <person name="Grigoriev I.V."/>
        </authorList>
    </citation>
    <scope>NUCLEOTIDE SEQUENCE [LARGE SCALE GENOMIC DNA]</scope>
    <source>
        <strain evidence="5">S238N-H82 / ATCC MYA-4686</strain>
    </source>
</reference>
<proteinExistence type="inferred from homology"/>
<organism evidence="5">
    <name type="scientific">Laccaria bicolor (strain S238N-H82 / ATCC MYA-4686)</name>
    <name type="common">Bicoloured deceiver</name>
    <name type="synonym">Laccaria laccata var. bicolor</name>
    <dbReference type="NCBI Taxonomy" id="486041"/>
    <lineage>
        <taxon>Eukaryota</taxon>
        <taxon>Fungi</taxon>
        <taxon>Dikarya</taxon>
        <taxon>Basidiomycota</taxon>
        <taxon>Agaricomycotina</taxon>
        <taxon>Agaricomycetes</taxon>
        <taxon>Agaricomycetidae</taxon>
        <taxon>Agaricales</taxon>
        <taxon>Agaricineae</taxon>
        <taxon>Hydnangiaceae</taxon>
        <taxon>Laccaria</taxon>
    </lineage>
</organism>
<dbReference type="PANTHER" id="PTHR28532">
    <property type="entry name" value="GEO13458P1"/>
    <property type="match status" value="1"/>
</dbReference>
<dbReference type="Pfam" id="PF09811">
    <property type="entry name" value="Yae1_N"/>
    <property type="match status" value="1"/>
</dbReference>
<evidence type="ECO:0000256" key="2">
    <source>
        <dbReference type="SAM" id="MobiDB-lite"/>
    </source>
</evidence>
<evidence type="ECO:0000313" key="5">
    <source>
        <dbReference type="Proteomes" id="UP000001194"/>
    </source>
</evidence>
<dbReference type="OrthoDB" id="48036at2759"/>
<comment type="similarity">
    <text evidence="1">Belongs to the LTO1 family.</text>
</comment>
<keyword evidence="5" id="KW-1185">Reference proteome</keyword>
<dbReference type="GeneID" id="6073092"/>
<dbReference type="InterPro" id="IPR019191">
    <property type="entry name" value="Essential_protein_Yae1_N"/>
</dbReference>
<dbReference type="PANTHER" id="PTHR28532:SF1">
    <property type="entry name" value="ORAL CANCER OVEREXPRESSED 1"/>
    <property type="match status" value="1"/>
</dbReference>
<feature type="domain" description="Essential protein Yae1 N-terminal" evidence="3">
    <location>
        <begin position="92"/>
        <end position="130"/>
    </location>
</feature>
<evidence type="ECO:0000259" key="3">
    <source>
        <dbReference type="Pfam" id="PF09811"/>
    </source>
</evidence>
<dbReference type="EMBL" id="DS547095">
    <property type="protein sequence ID" value="EDR11671.1"/>
    <property type="molecule type" value="Genomic_DNA"/>
</dbReference>
<evidence type="ECO:0000313" key="4">
    <source>
        <dbReference type="EMBL" id="EDR11671.1"/>
    </source>
</evidence>
<dbReference type="InParanoid" id="B0D1N2"/>
<dbReference type="STRING" id="486041.B0D1N2"/>
<name>B0D1N2_LACBS</name>
<dbReference type="KEGG" id="lbc:LACBIDRAFT_314126"/>
<dbReference type="Proteomes" id="UP000001194">
    <property type="component" value="Unassembled WGS sequence"/>
</dbReference>
<protein>
    <submittedName>
        <fullName evidence="4">Predicted protein</fullName>
    </submittedName>
</protein>
<evidence type="ECO:0000256" key="1">
    <source>
        <dbReference type="ARBA" id="ARBA00038090"/>
    </source>
</evidence>
<dbReference type="InterPro" id="IPR052436">
    <property type="entry name" value="LTO1_adapter"/>
</dbReference>
<gene>
    <name evidence="4" type="ORF">LACBIDRAFT_314126</name>
</gene>
<dbReference type="RefSeq" id="XP_001877568.1">
    <property type="nucleotide sequence ID" value="XM_001877533.1"/>
</dbReference>
<feature type="compositionally biased region" description="Acidic residues" evidence="2">
    <location>
        <begin position="213"/>
        <end position="222"/>
    </location>
</feature>
<accession>B0D1N2</accession>
<dbReference type="AlphaFoldDB" id="B0D1N2"/>
<dbReference type="HOGENOM" id="CLU_093191_1_0_1"/>